<dbReference type="Proteomes" id="UP001321477">
    <property type="component" value="Chromosome"/>
</dbReference>
<proteinExistence type="predicted"/>
<dbReference type="RefSeq" id="WP_286329485.1">
    <property type="nucleotide sequence ID" value="NZ_AP027734.1"/>
</dbReference>
<keyword evidence="2" id="KW-1185">Reference proteome</keyword>
<accession>A0ABN6YF65</accession>
<evidence type="ECO:0000313" key="1">
    <source>
        <dbReference type="EMBL" id="BDZ54038.1"/>
    </source>
</evidence>
<organism evidence="1 2">
    <name type="scientific">Agromyces marinus</name>
    <dbReference type="NCBI Taxonomy" id="1389020"/>
    <lineage>
        <taxon>Bacteria</taxon>
        <taxon>Bacillati</taxon>
        <taxon>Actinomycetota</taxon>
        <taxon>Actinomycetes</taxon>
        <taxon>Micrococcales</taxon>
        <taxon>Microbacteriaceae</taxon>
        <taxon>Agromyces</taxon>
    </lineage>
</organism>
<sequence>MRVAITFEPTGLPGSVPVDRIQWTVDGTSKDPIELSAAHQVDGLRAFRDVPAPDTSPGGSTTMRFTAVAVDVDRASSSEASVSVVVADPRPLPALRIGPRLMPTSRPTADPEVSITLTASGVPEGGSVRFLFANETAVRAALGLPTQGFRDTPRYERAEALRQAGGGPQRAYSAALPHPVGAVGGRATATLRFPAGSNDLILVRALPVAMSTDAAGIVKETASTPFAATRPAFVAVPTSDAPGLPRISAGATPGRRITVDVAVPHVRTARFGGGSVEARIVQVVEGMPPAFWPEVATLVLDRRRGDEWTGRITLPAVEWARVGLAASVRFPAEPLLAPGAVASRGDLVASGPAAAEPAMRAPWGPVGAPAWLELRGRAPRVHATVEADGRWRVEVSDLPPARDGSPGFAAELYRGASALVLDSVHALDAALPSFTAGPFPGDAAAVVLVDPFGGRSPVFELPA</sequence>
<dbReference type="EMBL" id="AP027734">
    <property type="protein sequence ID" value="BDZ54038.1"/>
    <property type="molecule type" value="Genomic_DNA"/>
</dbReference>
<gene>
    <name evidence="1" type="ORF">GCM10025870_11110</name>
</gene>
<evidence type="ECO:0000313" key="2">
    <source>
        <dbReference type="Proteomes" id="UP001321477"/>
    </source>
</evidence>
<protein>
    <submittedName>
        <fullName evidence="1">Uncharacterized protein</fullName>
    </submittedName>
</protein>
<reference evidence="2" key="1">
    <citation type="journal article" date="2019" name="Int. J. Syst. Evol. Microbiol.">
        <title>The Global Catalogue of Microorganisms (GCM) 10K type strain sequencing project: providing services to taxonomists for standard genome sequencing and annotation.</title>
        <authorList>
            <consortium name="The Broad Institute Genomics Platform"/>
            <consortium name="The Broad Institute Genome Sequencing Center for Infectious Disease"/>
            <person name="Wu L."/>
            <person name="Ma J."/>
        </authorList>
    </citation>
    <scope>NUCLEOTIDE SEQUENCE [LARGE SCALE GENOMIC DNA]</scope>
    <source>
        <strain evidence="2">NBRC 109019</strain>
    </source>
</reference>
<name>A0ABN6YF65_9MICO</name>